<evidence type="ECO:0000256" key="4">
    <source>
        <dbReference type="SAM" id="MobiDB-lite"/>
    </source>
</evidence>
<dbReference type="OrthoDB" id="447290at2759"/>
<dbReference type="AlphaFoldDB" id="A0A7R8D180"/>
<dbReference type="GO" id="GO:0003723">
    <property type="term" value="F:RNA binding"/>
    <property type="evidence" value="ECO:0007669"/>
    <property type="project" value="InterPro"/>
</dbReference>
<dbReference type="PROSITE" id="PS51061">
    <property type="entry name" value="R3H"/>
    <property type="match status" value="1"/>
</dbReference>
<proteinExistence type="inferred from homology"/>
<dbReference type="InterPro" id="IPR001374">
    <property type="entry name" value="R3H_dom"/>
</dbReference>
<organism evidence="5 6">
    <name type="scientific">Lepeophtheirus salmonis</name>
    <name type="common">Salmon louse</name>
    <name type="synonym">Caligus salmonis</name>
    <dbReference type="NCBI Taxonomy" id="72036"/>
    <lineage>
        <taxon>Eukaryota</taxon>
        <taxon>Metazoa</taxon>
        <taxon>Ecdysozoa</taxon>
        <taxon>Arthropoda</taxon>
        <taxon>Crustacea</taxon>
        <taxon>Multicrustacea</taxon>
        <taxon>Hexanauplia</taxon>
        <taxon>Copepoda</taxon>
        <taxon>Siphonostomatoida</taxon>
        <taxon>Caligidae</taxon>
        <taxon>Lepeophtheirus</taxon>
    </lineage>
</organism>
<keyword evidence="2" id="KW-0819">tRNA processing</keyword>
<evidence type="ECO:0000256" key="2">
    <source>
        <dbReference type="ARBA" id="ARBA00022694"/>
    </source>
</evidence>
<dbReference type="InterPro" id="IPR011760">
    <property type="entry name" value="PsdUridine_synth_TruD_insert"/>
</dbReference>
<dbReference type="PROSITE" id="PS50984">
    <property type="entry name" value="TRUD"/>
    <property type="match status" value="1"/>
</dbReference>
<dbReference type="PANTHER" id="PTHR13326:SF21">
    <property type="entry name" value="PSEUDOURIDYLATE SYNTHASE PUS7L"/>
    <property type="match status" value="1"/>
</dbReference>
<protein>
    <submittedName>
        <fullName evidence="5">TruD</fullName>
        <ecNumber evidence="5">5.4.99.27</ecNumber>
    </submittedName>
</protein>
<evidence type="ECO:0000256" key="3">
    <source>
        <dbReference type="ARBA" id="ARBA00023235"/>
    </source>
</evidence>
<evidence type="ECO:0000313" key="6">
    <source>
        <dbReference type="Proteomes" id="UP000675881"/>
    </source>
</evidence>
<dbReference type="Gene3D" id="3.30.2350.20">
    <property type="entry name" value="TruD, catalytic domain"/>
    <property type="match status" value="1"/>
</dbReference>
<dbReference type="GO" id="GO:0008033">
    <property type="term" value="P:tRNA processing"/>
    <property type="evidence" value="ECO:0007669"/>
    <property type="project" value="UniProtKB-KW"/>
</dbReference>
<dbReference type="GO" id="GO:0001522">
    <property type="term" value="P:pseudouridine synthesis"/>
    <property type="evidence" value="ECO:0007669"/>
    <property type="project" value="InterPro"/>
</dbReference>
<dbReference type="CDD" id="cd02576">
    <property type="entry name" value="PseudoU_synth_ScPUS7"/>
    <property type="match status" value="1"/>
</dbReference>
<evidence type="ECO:0000256" key="1">
    <source>
        <dbReference type="ARBA" id="ARBA00007953"/>
    </source>
</evidence>
<dbReference type="Gene3D" id="1.10.1510.30">
    <property type="match status" value="1"/>
</dbReference>
<feature type="compositionally biased region" description="Acidic residues" evidence="4">
    <location>
        <begin position="444"/>
        <end position="454"/>
    </location>
</feature>
<dbReference type="InterPro" id="IPR042214">
    <property type="entry name" value="TruD_catalytic"/>
</dbReference>
<reference evidence="5" key="1">
    <citation type="submission" date="2021-02" db="EMBL/GenBank/DDBJ databases">
        <authorList>
            <person name="Bekaert M."/>
        </authorList>
    </citation>
    <scope>NUCLEOTIDE SEQUENCE</scope>
    <source>
        <strain evidence="5">IoA-00</strain>
    </source>
</reference>
<feature type="compositionally biased region" description="Basic and acidic residues" evidence="4">
    <location>
        <begin position="630"/>
        <end position="639"/>
    </location>
</feature>
<evidence type="ECO:0000313" key="5">
    <source>
        <dbReference type="EMBL" id="CAF2993279.1"/>
    </source>
</evidence>
<name>A0A7R8D180_LEPSM</name>
<comment type="similarity">
    <text evidence="1">Belongs to the pseudouridine synthase TruD family.</text>
</comment>
<dbReference type="EC" id="5.4.99.27" evidence="5"/>
<dbReference type="InterPro" id="IPR020103">
    <property type="entry name" value="PsdUridine_synth_cat_dom_sf"/>
</dbReference>
<dbReference type="Pfam" id="PF01142">
    <property type="entry name" value="TruD"/>
    <property type="match status" value="1"/>
</dbReference>
<dbReference type="InterPro" id="IPR001656">
    <property type="entry name" value="PsdUridine_synth_TruD"/>
</dbReference>
<feature type="region of interest" description="Disordered" evidence="4">
    <location>
        <begin position="430"/>
        <end position="458"/>
    </location>
</feature>
<feature type="region of interest" description="Disordered" evidence="4">
    <location>
        <begin position="612"/>
        <end position="639"/>
    </location>
</feature>
<dbReference type="PANTHER" id="PTHR13326">
    <property type="entry name" value="TRNA PSEUDOURIDINE SYNTHASE D"/>
    <property type="match status" value="1"/>
</dbReference>
<dbReference type="PROSITE" id="PS01268">
    <property type="entry name" value="UPF0024"/>
    <property type="match status" value="1"/>
</dbReference>
<dbReference type="EMBL" id="HG994586">
    <property type="protein sequence ID" value="CAF2993279.1"/>
    <property type="molecule type" value="Genomic_DNA"/>
</dbReference>
<sequence>MEDDDGLINEVKAGITEYLSSDVPGFRGVLKHRYSDFNVNEIGLDGEVIHIKTTTISTRNVEACPENPLESPSYGELSQEVKDLFSPLSWARMMQISKKYAVDTRKPSEKESIRIDVTSKEKDERRLIHQCIKKHFPNLNSNTIDEGDKKYITVSYIQLKSDRRLDWPKDRPEFLHFTLYKENLDTFAALSILAKGLNKTASFFSFSGSKDKRARTTQRISARYLTAERMSKVANNLHGFKIVIGDYDYKGQRLRLGDLKGNHFKIVLRDVTKPLEEFKHALEMLRNVGFINYFGLQRFGTSSVPTSSIGLQAIKQNWENVVELILKPRPNEKEMLTKARKTWQESNNAFEAMKLMPRNLKSSIEYAVFKGLSRNNKDFVGALGHLGKNTKSIYTHAYQSLVWNEMVSKRIKKYGTKVIIGDLVQVGEPSKNVNNGKSTKTEDESSEGTNEESEPFNYNSHIKVVDEANIQDFTIYDVVMTVPGHDVIFPDNEIKSWYEERLSQDDLKKEDFKNRVKDFDLPGSYRKIIVRPDAVKWQMMGYSDENICLTLSDYDIIKGNAPFQDEGDEGKYKALILELSLPVCCYATMALREITKEDTAVSVQSKLTNSINGKRAATEPIGDVETAENEASKKIKTEQ</sequence>
<accession>A0A7R8D180</accession>
<dbReference type="InterPro" id="IPR020119">
    <property type="entry name" value="PsdUridine_synth_TruD_CS"/>
</dbReference>
<dbReference type="GO" id="GO:0005634">
    <property type="term" value="C:nucleus"/>
    <property type="evidence" value="ECO:0007669"/>
    <property type="project" value="TreeGrafter"/>
</dbReference>
<dbReference type="GO" id="GO:0160150">
    <property type="term" value="F:tRNA pseudouridine(13) synthase activity"/>
    <property type="evidence" value="ECO:0007669"/>
    <property type="project" value="UniProtKB-EC"/>
</dbReference>
<dbReference type="PIRSF" id="PIRSF037016">
    <property type="entry name" value="Pseudouridin_synth_euk_prd"/>
    <property type="match status" value="1"/>
</dbReference>
<dbReference type="SUPFAM" id="SSF55120">
    <property type="entry name" value="Pseudouridine synthase"/>
    <property type="match status" value="1"/>
</dbReference>
<dbReference type="Proteomes" id="UP000675881">
    <property type="component" value="Chromosome 7"/>
</dbReference>
<keyword evidence="3 5" id="KW-0413">Isomerase</keyword>
<dbReference type="NCBIfam" id="TIGR00094">
    <property type="entry name" value="tRNA_TruD_broad"/>
    <property type="match status" value="1"/>
</dbReference>
<dbReference type="CDD" id="cd02325">
    <property type="entry name" value="R3H"/>
    <property type="match status" value="1"/>
</dbReference>
<gene>
    <name evidence="5" type="ORF">LSAA_13293</name>
</gene>
<keyword evidence="6" id="KW-1185">Reference proteome</keyword>